<comment type="caution">
    <text evidence="1">The sequence shown here is derived from an EMBL/GenBank/DDBJ whole genome shotgun (WGS) entry which is preliminary data.</text>
</comment>
<protein>
    <submittedName>
        <fullName evidence="1">Uncharacterized protein</fullName>
    </submittedName>
</protein>
<keyword evidence="2" id="KW-1185">Reference proteome</keyword>
<reference evidence="1 2" key="1">
    <citation type="submission" date="2022-12" db="EMBL/GenBank/DDBJ databases">
        <title>Chromosome-level genome of Tegillarca granosa.</title>
        <authorList>
            <person name="Kim J."/>
        </authorList>
    </citation>
    <scope>NUCLEOTIDE SEQUENCE [LARGE SCALE GENOMIC DNA]</scope>
    <source>
        <strain evidence="1">Teg-2019</strain>
        <tissue evidence="1">Adductor muscle</tissue>
    </source>
</reference>
<organism evidence="1 2">
    <name type="scientific">Tegillarca granosa</name>
    <name type="common">Malaysian cockle</name>
    <name type="synonym">Anadara granosa</name>
    <dbReference type="NCBI Taxonomy" id="220873"/>
    <lineage>
        <taxon>Eukaryota</taxon>
        <taxon>Metazoa</taxon>
        <taxon>Spiralia</taxon>
        <taxon>Lophotrochozoa</taxon>
        <taxon>Mollusca</taxon>
        <taxon>Bivalvia</taxon>
        <taxon>Autobranchia</taxon>
        <taxon>Pteriomorphia</taxon>
        <taxon>Arcoida</taxon>
        <taxon>Arcoidea</taxon>
        <taxon>Arcidae</taxon>
        <taxon>Tegillarca</taxon>
    </lineage>
</organism>
<dbReference type="InterPro" id="IPR052728">
    <property type="entry name" value="O2_lipid_transport_reg"/>
</dbReference>
<dbReference type="Proteomes" id="UP001217089">
    <property type="component" value="Unassembled WGS sequence"/>
</dbReference>
<sequence length="179" mass="21056">MVKSYSAQNKHLEVLKRQHCKFFSRSDEQMDISGYSQCFGVSGFFFHFEICFILDRLTPPYMLVLMVYVPLFPYMSNGPVWPQNGVEKDFCAQSWWTNLLYINNFLYDSVEGQTQAEGLRDIRCDCMSSDVVDSVFISWYHFICKQHASVYVWCTGVKGHMYLFQRVVRECGNVHHLHK</sequence>
<gene>
    <name evidence="1" type="ORF">KUTeg_001159</name>
</gene>
<proteinExistence type="predicted"/>
<name>A0ABQ9FX44_TEGGR</name>
<dbReference type="EMBL" id="JARBDR010000107">
    <property type="protein sequence ID" value="KAJ8321301.1"/>
    <property type="molecule type" value="Genomic_DNA"/>
</dbReference>
<dbReference type="PANTHER" id="PTHR11161">
    <property type="entry name" value="O-ACYLTRANSFERASE"/>
    <property type="match status" value="1"/>
</dbReference>
<accession>A0ABQ9FX44</accession>
<evidence type="ECO:0000313" key="1">
    <source>
        <dbReference type="EMBL" id="KAJ8321301.1"/>
    </source>
</evidence>
<dbReference type="PANTHER" id="PTHR11161:SF0">
    <property type="entry name" value="O-ACYLTRANSFERASE LIKE PROTEIN"/>
    <property type="match status" value="1"/>
</dbReference>
<evidence type="ECO:0000313" key="2">
    <source>
        <dbReference type="Proteomes" id="UP001217089"/>
    </source>
</evidence>